<dbReference type="PANTHER" id="PTHR43124">
    <property type="entry name" value="PURINE EFFLUX PUMP PBUE"/>
    <property type="match status" value="1"/>
</dbReference>
<evidence type="ECO:0000256" key="4">
    <source>
        <dbReference type="ARBA" id="ARBA00022692"/>
    </source>
</evidence>
<keyword evidence="2" id="KW-0813">Transport</keyword>
<feature type="transmembrane region" description="Helical" evidence="7">
    <location>
        <begin position="247"/>
        <end position="268"/>
    </location>
</feature>
<dbReference type="Proteomes" id="UP000295063">
    <property type="component" value="Unassembled WGS sequence"/>
</dbReference>
<feature type="transmembrane region" description="Helical" evidence="7">
    <location>
        <begin position="303"/>
        <end position="326"/>
    </location>
</feature>
<dbReference type="InterPro" id="IPR036259">
    <property type="entry name" value="MFS_trans_sf"/>
</dbReference>
<dbReference type="PROSITE" id="PS50850">
    <property type="entry name" value="MFS"/>
    <property type="match status" value="1"/>
</dbReference>
<feature type="transmembrane region" description="Helical" evidence="7">
    <location>
        <begin position="161"/>
        <end position="181"/>
    </location>
</feature>
<dbReference type="Gene3D" id="1.20.1250.20">
    <property type="entry name" value="MFS general substrate transporter like domains"/>
    <property type="match status" value="2"/>
</dbReference>
<keyword evidence="6 7" id="KW-0472">Membrane</keyword>
<reference evidence="9 10" key="1">
    <citation type="submission" date="2019-03" db="EMBL/GenBank/DDBJ databases">
        <title>Genomic Encyclopedia of Type Strains, Phase IV (KMG-IV): sequencing the most valuable type-strain genomes for metagenomic binning, comparative biology and taxonomic classification.</title>
        <authorList>
            <person name="Goeker M."/>
        </authorList>
    </citation>
    <scope>NUCLEOTIDE SEQUENCE [LARGE SCALE GENOMIC DNA]</scope>
    <source>
        <strain evidence="9 10">DSM 15969</strain>
    </source>
</reference>
<dbReference type="InterPro" id="IPR020846">
    <property type="entry name" value="MFS_dom"/>
</dbReference>
<dbReference type="Pfam" id="PF07690">
    <property type="entry name" value="MFS_1"/>
    <property type="match status" value="1"/>
</dbReference>
<feature type="transmembrane region" description="Helical" evidence="7">
    <location>
        <begin position="12"/>
        <end position="35"/>
    </location>
</feature>
<feature type="transmembrane region" description="Helical" evidence="7">
    <location>
        <begin position="280"/>
        <end position="297"/>
    </location>
</feature>
<feature type="transmembrane region" description="Helical" evidence="7">
    <location>
        <begin position="138"/>
        <end position="155"/>
    </location>
</feature>
<evidence type="ECO:0000256" key="6">
    <source>
        <dbReference type="ARBA" id="ARBA00023136"/>
    </source>
</evidence>
<comment type="caution">
    <text evidence="9">The sequence shown here is derived from an EMBL/GenBank/DDBJ whole genome shotgun (WGS) entry which is preliminary data.</text>
</comment>
<dbReference type="InterPro" id="IPR050189">
    <property type="entry name" value="MFS_Efflux_Transporters"/>
</dbReference>
<protein>
    <submittedName>
        <fullName evidence="9">Putative MFS family arabinose efflux permease</fullName>
    </submittedName>
</protein>
<feature type="transmembrane region" description="Helical" evidence="7">
    <location>
        <begin position="93"/>
        <end position="117"/>
    </location>
</feature>
<dbReference type="AlphaFoldDB" id="A0A4R1Q152"/>
<evidence type="ECO:0000256" key="7">
    <source>
        <dbReference type="SAM" id="Phobius"/>
    </source>
</evidence>
<dbReference type="EMBL" id="SLUI01000002">
    <property type="protein sequence ID" value="TCL39288.1"/>
    <property type="molecule type" value="Genomic_DNA"/>
</dbReference>
<evidence type="ECO:0000256" key="5">
    <source>
        <dbReference type="ARBA" id="ARBA00022989"/>
    </source>
</evidence>
<dbReference type="PANTHER" id="PTHR43124:SF3">
    <property type="entry name" value="CHLORAMPHENICOL EFFLUX PUMP RV0191"/>
    <property type="match status" value="1"/>
</dbReference>
<evidence type="ECO:0000256" key="1">
    <source>
        <dbReference type="ARBA" id="ARBA00004651"/>
    </source>
</evidence>
<evidence type="ECO:0000256" key="3">
    <source>
        <dbReference type="ARBA" id="ARBA00022475"/>
    </source>
</evidence>
<dbReference type="RefSeq" id="WP_132075571.1">
    <property type="nucleotide sequence ID" value="NZ_SLUI01000002.1"/>
</dbReference>
<dbReference type="GO" id="GO:0022857">
    <property type="term" value="F:transmembrane transporter activity"/>
    <property type="evidence" value="ECO:0007669"/>
    <property type="project" value="InterPro"/>
</dbReference>
<organism evidence="9 10">
    <name type="scientific">Anaerospora hongkongensis</name>
    <dbReference type="NCBI Taxonomy" id="244830"/>
    <lineage>
        <taxon>Bacteria</taxon>
        <taxon>Bacillati</taxon>
        <taxon>Bacillota</taxon>
        <taxon>Negativicutes</taxon>
        <taxon>Selenomonadales</taxon>
        <taxon>Sporomusaceae</taxon>
        <taxon>Anaerospora</taxon>
    </lineage>
</organism>
<feature type="domain" description="Major facilitator superfamily (MFS) profile" evidence="8">
    <location>
        <begin position="1"/>
        <end position="393"/>
    </location>
</feature>
<comment type="subcellular location">
    <subcellularLocation>
        <location evidence="1">Cell membrane</location>
        <topology evidence="1">Multi-pass membrane protein</topology>
    </subcellularLocation>
</comment>
<evidence type="ECO:0000313" key="9">
    <source>
        <dbReference type="EMBL" id="TCL39288.1"/>
    </source>
</evidence>
<keyword evidence="5 7" id="KW-1133">Transmembrane helix</keyword>
<keyword evidence="4 7" id="KW-0812">Transmembrane</keyword>
<dbReference type="OrthoDB" id="5456235at2"/>
<dbReference type="SUPFAM" id="SSF103473">
    <property type="entry name" value="MFS general substrate transporter"/>
    <property type="match status" value="1"/>
</dbReference>
<feature type="transmembrane region" description="Helical" evidence="7">
    <location>
        <begin position="356"/>
        <end position="387"/>
    </location>
</feature>
<keyword evidence="10" id="KW-1185">Reference proteome</keyword>
<dbReference type="GO" id="GO:0005886">
    <property type="term" value="C:plasma membrane"/>
    <property type="evidence" value="ECO:0007669"/>
    <property type="project" value="UniProtKB-SubCell"/>
</dbReference>
<evidence type="ECO:0000259" key="8">
    <source>
        <dbReference type="PROSITE" id="PS50850"/>
    </source>
</evidence>
<accession>A0A4R1Q152</accession>
<name>A0A4R1Q152_9FIRM</name>
<dbReference type="InterPro" id="IPR011701">
    <property type="entry name" value="MFS"/>
</dbReference>
<feature type="transmembrane region" description="Helical" evidence="7">
    <location>
        <begin position="68"/>
        <end position="87"/>
    </location>
</feature>
<gene>
    <name evidence="9" type="ORF">EV210_102202</name>
</gene>
<evidence type="ECO:0000313" key="10">
    <source>
        <dbReference type="Proteomes" id="UP000295063"/>
    </source>
</evidence>
<sequence length="400" mass="43379">MHNQQFLLNTSHIIIDGLFDSVPILLSFIVISLGAGEKETGIIISLAVMGSTLLGLSTLLFSRYLGLLRTLSVIILLYGIGFFTSAFSKNIYLTGFCFIIAVAGYCVFHNIAFAYLTTNSDRRSLGRNMGNFTAIGDIGRIPFASLAAFIAAFSTFGLSGWQIVCLAYGLGAILFAGYIFFSSKKVKMTNYPEALPADGPARHFPCFSLLRKRQYALPIGANILDALGSDQIFTFLPYLIFAKGIDAKIIASFALAFTLGCILGKVACGRMVDLFGTRKVFILSEIFMALLLVVLVLGDQLFIIIGASLLLGIVTKGTIPVIQTIITEPVKDKHNYDDVISISTFSRGTTNMVTPLFFGFIASLFGINWIYSIMAIAVVCAIIPVLIMDTPAARPLVKNI</sequence>
<keyword evidence="3" id="KW-1003">Cell membrane</keyword>
<evidence type="ECO:0000256" key="2">
    <source>
        <dbReference type="ARBA" id="ARBA00022448"/>
    </source>
</evidence>
<feature type="transmembrane region" description="Helical" evidence="7">
    <location>
        <begin position="41"/>
        <end position="61"/>
    </location>
</feature>
<proteinExistence type="predicted"/>